<accession>F0UJ78</accession>
<dbReference type="HOGENOM" id="CLU_2793399_0_0_1"/>
<organism evidence="3">
    <name type="scientific">Ajellomyces capsulatus (strain H88)</name>
    <name type="common">Darling's disease fungus</name>
    <name type="synonym">Histoplasma capsulatum</name>
    <dbReference type="NCBI Taxonomy" id="544711"/>
    <lineage>
        <taxon>Eukaryota</taxon>
        <taxon>Fungi</taxon>
        <taxon>Dikarya</taxon>
        <taxon>Ascomycota</taxon>
        <taxon>Pezizomycotina</taxon>
        <taxon>Eurotiomycetes</taxon>
        <taxon>Eurotiomycetidae</taxon>
        <taxon>Onygenales</taxon>
        <taxon>Ajellomycetaceae</taxon>
        <taxon>Histoplasma</taxon>
    </lineage>
</organism>
<dbReference type="EMBL" id="DS990639">
    <property type="protein sequence ID" value="EGC46523.1"/>
    <property type="molecule type" value="Genomic_DNA"/>
</dbReference>
<dbReference type="AlphaFoldDB" id="F0UJ78"/>
<proteinExistence type="predicted"/>
<dbReference type="Proteomes" id="UP000663419">
    <property type="component" value="Chromosome 5"/>
</dbReference>
<evidence type="ECO:0000313" key="2">
    <source>
        <dbReference type="EMBL" id="QSS57144.1"/>
    </source>
</evidence>
<protein>
    <submittedName>
        <fullName evidence="1">Predicted protein</fullName>
    </submittedName>
</protein>
<gene>
    <name evidence="1" type="ORF">HCEG_05738</name>
    <name evidence="2" type="ORF">I7I53_05549</name>
</gene>
<reference evidence="3" key="1">
    <citation type="submission" date="2008-07" db="EMBL/GenBank/DDBJ databases">
        <title>Annotation of Ajellomyces capsulatus strain H88.</title>
        <authorList>
            <person name="Champion M."/>
            <person name="Cuomo C."/>
            <person name="Ma L.-J."/>
            <person name="Henn M.R."/>
            <person name="Sil A."/>
            <person name="Goldman B."/>
            <person name="Young S.K."/>
            <person name="Kodira C.D."/>
            <person name="Zeng Q."/>
            <person name="Koehrsen M."/>
            <person name="Alvarado L."/>
            <person name="Berlin A."/>
            <person name="Borenstein D."/>
            <person name="Chen Z."/>
            <person name="Engels R."/>
            <person name="Freedman E."/>
            <person name="Gellesch M."/>
            <person name="Goldberg J."/>
            <person name="Griggs A."/>
            <person name="Gujja S."/>
            <person name="Heiman D."/>
            <person name="Hepburn T."/>
            <person name="Howarth C."/>
            <person name="Jen D."/>
            <person name="Larson L."/>
            <person name="Lewis B."/>
            <person name="Mehta T."/>
            <person name="Park D."/>
            <person name="Pearson M."/>
            <person name="Roberts A."/>
            <person name="Saif S."/>
            <person name="Shea T."/>
            <person name="Shenoy N."/>
            <person name="Sisk P."/>
            <person name="Stolte C."/>
            <person name="Sykes S."/>
            <person name="Walk T."/>
            <person name="White J."/>
            <person name="Yandava C."/>
            <person name="Klein B."/>
            <person name="McEwen J.G."/>
            <person name="Puccia R."/>
            <person name="Goldman G.H."/>
            <person name="Felipe M.S."/>
            <person name="Nino-Vega G."/>
            <person name="San-Blas G."/>
            <person name="Taylor J."/>
            <person name="Mendoza L."/>
            <person name="Galagan J."/>
            <person name="Nusbaum C."/>
            <person name="Birren B."/>
        </authorList>
    </citation>
    <scope>NUCLEOTIDE SEQUENCE [LARGE SCALE GENOMIC DNA]</scope>
    <source>
        <strain evidence="3">H88</strain>
    </source>
</reference>
<sequence length="68" mass="8097">MSRIIRRFINYTGKVKLSDFKNSTHRTLVDAYCHEQEARVSQHSLLLALRLFIYQINHGLFINTAQRY</sequence>
<evidence type="ECO:0000313" key="1">
    <source>
        <dbReference type="EMBL" id="EGC46523.1"/>
    </source>
</evidence>
<dbReference type="EMBL" id="CP069106">
    <property type="protein sequence ID" value="QSS57144.1"/>
    <property type="molecule type" value="Genomic_DNA"/>
</dbReference>
<dbReference type="OrthoDB" id="4187259at2759"/>
<dbReference type="Proteomes" id="UP000008142">
    <property type="component" value="Unassembled WGS sequence"/>
</dbReference>
<evidence type="ECO:0000313" key="3">
    <source>
        <dbReference type="Proteomes" id="UP000008142"/>
    </source>
</evidence>
<dbReference type="VEuPathDB" id="FungiDB:I7I53_05549"/>
<name>F0UJ78_AJEC8</name>
<dbReference type="OMA" id="CHEQEAR"/>
<reference evidence="2" key="2">
    <citation type="submission" date="2021-01" db="EMBL/GenBank/DDBJ databases">
        <title>Chromosome-level genome assembly of a human fungal pathogen reveals clustering of transcriptionally co-regulated genes.</title>
        <authorList>
            <person name="Voorhies M."/>
            <person name="Cohen S."/>
            <person name="Shea T.P."/>
            <person name="Petrus S."/>
            <person name="Munoz J.F."/>
            <person name="Poplawski S."/>
            <person name="Goldman W.E."/>
            <person name="Michael T."/>
            <person name="Cuomo C.A."/>
            <person name="Sil A."/>
            <person name="Beyhan S."/>
        </authorList>
    </citation>
    <scope>NUCLEOTIDE SEQUENCE</scope>
    <source>
        <strain evidence="2">H88</strain>
    </source>
</reference>